<keyword evidence="6" id="KW-1185">Reference proteome</keyword>
<dbReference type="OrthoDB" id="5646761at2"/>
<sequence length="179" mass="20993">MLIKSDNLLNTLTRPPAEIERWLKHQLSLTAKLKSDAGDARLEVLKQHWVRPNWWDKYTLGLQASLVMHRDILMSAKQNPCWFARTIVPELSYQTVPAFFARLKDESLGDLIFSETEVRREQMIHYAITQQSLEYYWLLPYLGNQKTALWSRLSVFTIAEKSPFYLLEVLLPDLLRSIT</sequence>
<evidence type="ECO:0000256" key="1">
    <source>
        <dbReference type="ARBA" id="ARBA00022490"/>
    </source>
</evidence>
<reference evidence="4 6" key="1">
    <citation type="submission" date="2015-11" db="EMBL/GenBank/DDBJ databases">
        <title>Genomic analysis of 38 Legionella species identifies large and diverse effector repertoires.</title>
        <authorList>
            <person name="Burstein D."/>
            <person name="Amaro F."/>
            <person name="Zusman T."/>
            <person name="Lifshitz Z."/>
            <person name="Cohen O."/>
            <person name="Gilbert J.A."/>
            <person name="Pupko T."/>
            <person name="Shuman H.A."/>
            <person name="Segal G."/>
        </authorList>
    </citation>
    <scope>NUCLEOTIDE SEQUENCE [LARGE SCALE GENOMIC DNA]</scope>
    <source>
        <strain evidence="4 6">WO-44C</strain>
    </source>
</reference>
<evidence type="ECO:0000313" key="5">
    <source>
        <dbReference type="EMBL" id="SPX61174.1"/>
    </source>
</evidence>
<dbReference type="InterPro" id="IPR007440">
    <property type="entry name" value="Chorismate--pyruvate_lyase"/>
</dbReference>
<evidence type="ECO:0000256" key="2">
    <source>
        <dbReference type="ARBA" id="ARBA00022688"/>
    </source>
</evidence>
<dbReference type="GO" id="GO:0008813">
    <property type="term" value="F:chorismate lyase activity"/>
    <property type="evidence" value="ECO:0007669"/>
    <property type="project" value="InterPro"/>
</dbReference>
<name>A0A0W0TI84_9GAMM</name>
<protein>
    <submittedName>
        <fullName evidence="4">4-hydroxybenzoate synthetase</fullName>
    </submittedName>
</protein>
<dbReference type="Pfam" id="PF04345">
    <property type="entry name" value="Chor_lyase"/>
    <property type="match status" value="1"/>
</dbReference>
<dbReference type="STRING" id="453.Lfee_2978"/>
<dbReference type="PATRIC" id="fig|453.4.peg.3250"/>
<dbReference type="Proteomes" id="UP000251942">
    <property type="component" value="Unassembled WGS sequence"/>
</dbReference>
<dbReference type="Proteomes" id="UP000054698">
    <property type="component" value="Unassembled WGS sequence"/>
</dbReference>
<dbReference type="Gene3D" id="3.40.1410.10">
    <property type="entry name" value="Chorismate lyase-like"/>
    <property type="match status" value="1"/>
</dbReference>
<organism evidence="4 6">
    <name type="scientific">Legionella feeleii</name>
    <dbReference type="NCBI Taxonomy" id="453"/>
    <lineage>
        <taxon>Bacteria</taxon>
        <taxon>Pseudomonadati</taxon>
        <taxon>Pseudomonadota</taxon>
        <taxon>Gammaproteobacteria</taxon>
        <taxon>Legionellales</taxon>
        <taxon>Legionellaceae</taxon>
        <taxon>Legionella</taxon>
    </lineage>
</organism>
<dbReference type="EMBL" id="LNYB01000085">
    <property type="protein sequence ID" value="KTC95314.1"/>
    <property type="molecule type" value="Genomic_DNA"/>
</dbReference>
<dbReference type="PANTHER" id="PTHR38683">
    <property type="entry name" value="CHORISMATE PYRUVATE-LYASE"/>
    <property type="match status" value="1"/>
</dbReference>
<keyword evidence="1" id="KW-0963">Cytoplasm</keyword>
<dbReference type="GO" id="GO:0006744">
    <property type="term" value="P:ubiquinone biosynthetic process"/>
    <property type="evidence" value="ECO:0007669"/>
    <property type="project" value="UniProtKB-KW"/>
</dbReference>
<dbReference type="GO" id="GO:0005829">
    <property type="term" value="C:cytosol"/>
    <property type="evidence" value="ECO:0007669"/>
    <property type="project" value="TreeGrafter"/>
</dbReference>
<evidence type="ECO:0000313" key="6">
    <source>
        <dbReference type="Proteomes" id="UP000054698"/>
    </source>
</evidence>
<dbReference type="PANTHER" id="PTHR38683:SF1">
    <property type="entry name" value="CHORISMATE PYRUVATE-LYASE"/>
    <property type="match status" value="1"/>
</dbReference>
<evidence type="ECO:0000313" key="4">
    <source>
        <dbReference type="EMBL" id="KTC95314.1"/>
    </source>
</evidence>
<gene>
    <name evidence="4" type="primary">ubiC</name>
    <name evidence="4" type="ORF">Lfee_2978</name>
    <name evidence="5" type="ORF">NCTC12022_01913</name>
</gene>
<evidence type="ECO:0000256" key="3">
    <source>
        <dbReference type="ARBA" id="ARBA00023239"/>
    </source>
</evidence>
<accession>A0A0W0TI84</accession>
<dbReference type="InterPro" id="IPR028978">
    <property type="entry name" value="Chorismate_lyase_/UTRA_dom_sf"/>
</dbReference>
<evidence type="ECO:0000313" key="7">
    <source>
        <dbReference type="Proteomes" id="UP000251942"/>
    </source>
</evidence>
<dbReference type="SUPFAM" id="SSF64288">
    <property type="entry name" value="Chorismate lyase-like"/>
    <property type="match status" value="1"/>
</dbReference>
<keyword evidence="2" id="KW-0831">Ubiquinone biosynthesis</keyword>
<keyword evidence="3" id="KW-0456">Lyase</keyword>
<dbReference type="EMBL" id="UASS01000017">
    <property type="protein sequence ID" value="SPX61174.1"/>
    <property type="molecule type" value="Genomic_DNA"/>
</dbReference>
<dbReference type="AlphaFoldDB" id="A0A0W0TI84"/>
<proteinExistence type="predicted"/>
<reference evidence="5 7" key="2">
    <citation type="submission" date="2018-06" db="EMBL/GenBank/DDBJ databases">
        <authorList>
            <consortium name="Pathogen Informatics"/>
            <person name="Doyle S."/>
        </authorList>
    </citation>
    <scope>NUCLEOTIDE SEQUENCE [LARGE SCALE GENOMIC DNA]</scope>
    <source>
        <strain evidence="5 7">NCTC12022</strain>
    </source>
</reference>
<dbReference type="RefSeq" id="WP_058447777.1">
    <property type="nucleotide sequence ID" value="NZ_CAAAHT010000004.1"/>
</dbReference>